<dbReference type="OrthoDB" id="10493793at2759"/>
<gene>
    <name evidence="3" type="ORF">MNEG_13851</name>
</gene>
<dbReference type="Gene3D" id="2.170.16.10">
    <property type="entry name" value="Hedgehog/Intein (Hint) domain"/>
    <property type="match status" value="1"/>
</dbReference>
<dbReference type="InterPro" id="IPR036844">
    <property type="entry name" value="Hint_dom_sf"/>
</dbReference>
<dbReference type="Pfam" id="PF01079">
    <property type="entry name" value="Hint"/>
    <property type="match status" value="1"/>
</dbReference>
<feature type="domain" description="Hedgehog protein Hint" evidence="2">
    <location>
        <begin position="206"/>
        <end position="394"/>
    </location>
</feature>
<dbReference type="SUPFAM" id="SSF51294">
    <property type="entry name" value="Hedgehog/intein (Hint) domain"/>
    <property type="match status" value="1"/>
</dbReference>
<evidence type="ECO:0000256" key="1">
    <source>
        <dbReference type="SAM" id="SignalP"/>
    </source>
</evidence>
<dbReference type="RefSeq" id="XP_013893130.1">
    <property type="nucleotide sequence ID" value="XM_014037676.1"/>
</dbReference>
<dbReference type="PANTHER" id="PTHR11889:SF31">
    <property type="entry name" value="PROTEIN HEDGEHOG"/>
    <property type="match status" value="1"/>
</dbReference>
<dbReference type="InterPro" id="IPR001767">
    <property type="entry name" value="Hedgehog_Hint"/>
</dbReference>
<dbReference type="GO" id="GO:0016540">
    <property type="term" value="P:protein autoprocessing"/>
    <property type="evidence" value="ECO:0007669"/>
    <property type="project" value="InterPro"/>
</dbReference>
<accession>A0A0D2MGB1</accession>
<keyword evidence="1" id="KW-0732">Signal</keyword>
<organism evidence="3 4">
    <name type="scientific">Monoraphidium neglectum</name>
    <dbReference type="NCBI Taxonomy" id="145388"/>
    <lineage>
        <taxon>Eukaryota</taxon>
        <taxon>Viridiplantae</taxon>
        <taxon>Chlorophyta</taxon>
        <taxon>core chlorophytes</taxon>
        <taxon>Chlorophyceae</taxon>
        <taxon>CS clade</taxon>
        <taxon>Sphaeropleales</taxon>
        <taxon>Selenastraceae</taxon>
        <taxon>Monoraphidium</taxon>
    </lineage>
</organism>
<dbReference type="PANTHER" id="PTHR11889">
    <property type="entry name" value="HEDGEHOG"/>
    <property type="match status" value="1"/>
</dbReference>
<evidence type="ECO:0000259" key="2">
    <source>
        <dbReference type="Pfam" id="PF01079"/>
    </source>
</evidence>
<dbReference type="AlphaFoldDB" id="A0A0D2MGB1"/>
<reference evidence="3 4" key="1">
    <citation type="journal article" date="2013" name="BMC Genomics">
        <title>Reconstruction of the lipid metabolism for the microalga Monoraphidium neglectum from its genome sequence reveals characteristics suitable for biofuel production.</title>
        <authorList>
            <person name="Bogen C."/>
            <person name="Al-Dilaimi A."/>
            <person name="Albersmeier A."/>
            <person name="Wichmann J."/>
            <person name="Grundmann M."/>
            <person name="Rupp O."/>
            <person name="Lauersen K.J."/>
            <person name="Blifernez-Klassen O."/>
            <person name="Kalinowski J."/>
            <person name="Goesmann A."/>
            <person name="Mussgnug J.H."/>
            <person name="Kruse O."/>
        </authorList>
    </citation>
    <scope>NUCLEOTIDE SEQUENCE [LARGE SCALE GENOMIC DNA]</scope>
    <source>
        <strain evidence="3 4">SAG 48.87</strain>
    </source>
</reference>
<keyword evidence="4" id="KW-1185">Reference proteome</keyword>
<dbReference type="InterPro" id="IPR050387">
    <property type="entry name" value="Hedgehog_Signaling"/>
</dbReference>
<dbReference type="Proteomes" id="UP000054498">
    <property type="component" value="Unassembled WGS sequence"/>
</dbReference>
<dbReference type="EMBL" id="KK104308">
    <property type="protein sequence ID" value="KIY94110.1"/>
    <property type="molecule type" value="Genomic_DNA"/>
</dbReference>
<feature type="signal peptide" evidence="1">
    <location>
        <begin position="1"/>
        <end position="20"/>
    </location>
</feature>
<feature type="chain" id="PRO_5002246939" description="Hedgehog protein Hint domain-containing protein" evidence="1">
    <location>
        <begin position="21"/>
        <end position="429"/>
    </location>
</feature>
<name>A0A0D2MGB1_9CHLO</name>
<protein>
    <recommendedName>
        <fullName evidence="2">Hedgehog protein Hint domain-containing protein</fullName>
    </recommendedName>
</protein>
<evidence type="ECO:0000313" key="4">
    <source>
        <dbReference type="Proteomes" id="UP000054498"/>
    </source>
</evidence>
<sequence length="429" mass="43885">MRNMTLLMLALAALLGAAHGQVKDAPAAAGPLWDGPCPATWPAGLKGTGVALTLKFAADSDADCAAPGFASAAASVSSKSAAALTAVGALAAVETRVLDPSGIKFLPTNVAGCKSQGGVGVAQTIVDATKTWLEFPDARWQRQLAADLHLADACPSNPASYERKSLGKVWTAFCSEMAAGRRLASATACVQNAPSDITYVPGRAAAACFPGDAALMRADSATGAALGPARMDELAIGDAVQCLVPSGVPGGRRETGLYRDDQQAYAPGVCHVFGYLDADKDRRVSFVALHYTDAAGRPAKLRASPEHLVYVAAASMAAASASAAAAAPLKELPPGGAARRADAVSVGDLLAVQSEGGAYRLAAVKEITREVHQGAYAPLLTNAGLPLVDGAAAFSWVHLLPDSAPHPMQNIGEYMRQRSLDASSANLFV</sequence>
<dbReference type="GeneID" id="25731355"/>
<evidence type="ECO:0000313" key="3">
    <source>
        <dbReference type="EMBL" id="KIY94110.1"/>
    </source>
</evidence>
<dbReference type="KEGG" id="mng:MNEG_13851"/>
<proteinExistence type="predicted"/>